<evidence type="ECO:0000313" key="4">
    <source>
        <dbReference type="Proteomes" id="UP001262835"/>
    </source>
</evidence>
<dbReference type="SUPFAM" id="SSF53474">
    <property type="entry name" value="alpha/beta-Hydrolases"/>
    <property type="match status" value="1"/>
</dbReference>
<dbReference type="InterPro" id="IPR029058">
    <property type="entry name" value="AB_hydrolase_fold"/>
</dbReference>
<reference evidence="3 4" key="1">
    <citation type="submission" date="2023-08" db="EMBL/GenBank/DDBJ databases">
        <title>Microbacterium aquilitoris sp. nov. and Microbacterium gwkjibeachense sp. nov., isolated from beach.</title>
        <authorList>
            <person name="Lee S.D."/>
            <person name="Yang H."/>
            <person name="Kim I."/>
        </authorList>
    </citation>
    <scope>NUCLEOTIDE SEQUENCE [LARGE SCALE GENOMIC DNA]</scope>
    <source>
        <strain evidence="3 4">KSW-18</strain>
    </source>
</reference>
<proteinExistence type="predicted"/>
<evidence type="ECO:0000313" key="3">
    <source>
        <dbReference type="EMBL" id="MDT3330357.1"/>
    </source>
</evidence>
<dbReference type="InterPro" id="IPR002018">
    <property type="entry name" value="CarbesteraseB"/>
</dbReference>
<accession>A0ABU3GI26</accession>
<dbReference type="EMBL" id="JAUZVT010000001">
    <property type="protein sequence ID" value="MDT3330357.1"/>
    <property type="molecule type" value="Genomic_DNA"/>
</dbReference>
<organism evidence="3 4">
    <name type="scientific">Microbacterium aquilitoris</name>
    <dbReference type="NCBI Taxonomy" id="3067307"/>
    <lineage>
        <taxon>Bacteria</taxon>
        <taxon>Bacillati</taxon>
        <taxon>Actinomycetota</taxon>
        <taxon>Actinomycetes</taxon>
        <taxon>Micrococcales</taxon>
        <taxon>Microbacteriaceae</taxon>
        <taxon>Microbacterium</taxon>
    </lineage>
</organism>
<dbReference type="Proteomes" id="UP001262835">
    <property type="component" value="Unassembled WGS sequence"/>
</dbReference>
<name>A0ABU3GI26_9MICO</name>
<feature type="domain" description="Carboxylesterase type B" evidence="2">
    <location>
        <begin position="11"/>
        <end position="320"/>
    </location>
</feature>
<dbReference type="InterPro" id="IPR050654">
    <property type="entry name" value="AChE-related_enzymes"/>
</dbReference>
<sequence>MPPLAVPGPIPTRSGPVTGLRDGDVIRYRGIPYATAARGEAPVAAPAGRAVLSAVTPAPACPQPSSRILDTLLEGALDGVSQSEDCQRLSITLPADLDPGEVVPVIVWFHGGGYTTGAGDLEIYDPRALVVEQRVIVVAVTSRLGLLGFGGGGSGPRHPQDGPPANLGLLDQIEALRWIHASIGAFGGDPTTLTAMGQSAGADAILHLLISEGARGLIRRAIVQSPPLGVTGGRERMFRAMARVTRALAPDAATDAVLRRQSGAERASWPFGIRSGLPWGPRYGHAPLPTEAQRDAAWQAVASDVDLLIGTTREEIAMYLPALPVVAPLLRAPVLGRALRALLMRAMVGPLTRVVYTRPVRAFVDRHRAAGGRAVRYLLEAAPASNPIGVGHTVDVPLVLGTRDAWTRTSLVPPDAWAEVDARGRAVRSVWADFARTGTVAPDADADACGMRFDRG</sequence>
<gene>
    <name evidence="3" type="ORF">Q9S78_06720</name>
</gene>
<comment type="caution">
    <text evidence="3">The sequence shown here is derived from an EMBL/GenBank/DDBJ whole genome shotgun (WGS) entry which is preliminary data.</text>
</comment>
<dbReference type="PANTHER" id="PTHR43918">
    <property type="entry name" value="ACETYLCHOLINESTERASE"/>
    <property type="match status" value="1"/>
</dbReference>
<keyword evidence="1" id="KW-0378">Hydrolase</keyword>
<evidence type="ECO:0000256" key="1">
    <source>
        <dbReference type="ARBA" id="ARBA00022801"/>
    </source>
</evidence>
<dbReference type="PANTHER" id="PTHR43918:SF4">
    <property type="entry name" value="CARBOXYLIC ESTER HYDROLASE"/>
    <property type="match status" value="1"/>
</dbReference>
<keyword evidence="4" id="KW-1185">Reference proteome</keyword>
<evidence type="ECO:0000259" key="2">
    <source>
        <dbReference type="Pfam" id="PF00135"/>
    </source>
</evidence>
<dbReference type="Pfam" id="PF00135">
    <property type="entry name" value="COesterase"/>
    <property type="match status" value="1"/>
</dbReference>
<dbReference type="Gene3D" id="3.40.50.1820">
    <property type="entry name" value="alpha/beta hydrolase"/>
    <property type="match status" value="1"/>
</dbReference>
<protein>
    <submittedName>
        <fullName evidence="3">Carboxylesterase family protein</fullName>
    </submittedName>
</protein>
<dbReference type="RefSeq" id="WP_311869626.1">
    <property type="nucleotide sequence ID" value="NZ_JAUZVT010000001.1"/>
</dbReference>